<dbReference type="WBParaSite" id="Pan_g20428.t1">
    <property type="protein sequence ID" value="Pan_g20428.t1"/>
    <property type="gene ID" value="Pan_g20428"/>
</dbReference>
<protein>
    <submittedName>
        <fullName evidence="2">SHSP domain-containing protein</fullName>
    </submittedName>
</protein>
<reference evidence="1" key="1">
    <citation type="journal article" date="2013" name="Genetics">
        <title>The draft genome and transcriptome of Panagrellus redivivus are shaped by the harsh demands of a free-living lifestyle.</title>
        <authorList>
            <person name="Srinivasan J."/>
            <person name="Dillman A.R."/>
            <person name="Macchietto M.G."/>
            <person name="Heikkinen L."/>
            <person name="Lakso M."/>
            <person name="Fracchia K.M."/>
            <person name="Antoshechkin I."/>
            <person name="Mortazavi A."/>
            <person name="Wong G."/>
            <person name="Sternberg P.W."/>
        </authorList>
    </citation>
    <scope>NUCLEOTIDE SEQUENCE [LARGE SCALE GENOMIC DNA]</scope>
    <source>
        <strain evidence="1">MT8872</strain>
    </source>
</reference>
<organism evidence="1 2">
    <name type="scientific">Panagrellus redivivus</name>
    <name type="common">Microworm</name>
    <dbReference type="NCBI Taxonomy" id="6233"/>
    <lineage>
        <taxon>Eukaryota</taxon>
        <taxon>Metazoa</taxon>
        <taxon>Ecdysozoa</taxon>
        <taxon>Nematoda</taxon>
        <taxon>Chromadorea</taxon>
        <taxon>Rhabditida</taxon>
        <taxon>Tylenchina</taxon>
        <taxon>Panagrolaimomorpha</taxon>
        <taxon>Panagrolaimoidea</taxon>
        <taxon>Panagrolaimidae</taxon>
        <taxon>Panagrellus</taxon>
    </lineage>
</organism>
<accession>A0A7E4VHD9</accession>
<dbReference type="AlphaFoldDB" id="A0A7E4VHD9"/>
<evidence type="ECO:0000313" key="2">
    <source>
        <dbReference type="WBParaSite" id="Pan_g20428.t1"/>
    </source>
</evidence>
<dbReference type="Proteomes" id="UP000492821">
    <property type="component" value="Unassembled WGS sequence"/>
</dbReference>
<name>A0A7E4VHD9_PANRE</name>
<proteinExistence type="predicted"/>
<reference evidence="2" key="2">
    <citation type="submission" date="2020-10" db="UniProtKB">
        <authorList>
            <consortium name="WormBaseParasite"/>
        </authorList>
    </citation>
    <scope>IDENTIFICATION</scope>
</reference>
<sequence>MEVSPWQTSFDLPGGVRARVEGDAQGGYAISVDVIAESDRKAGGKMEKDRRRREGKRTARVLSTDGWTSPEGCASCARVIATRQIWVESVRTFESGST</sequence>
<evidence type="ECO:0000313" key="1">
    <source>
        <dbReference type="Proteomes" id="UP000492821"/>
    </source>
</evidence>
<keyword evidence="1" id="KW-1185">Reference proteome</keyword>